<dbReference type="AlphaFoldDB" id="A0A0B2W1U2"/>
<gene>
    <name evidence="1" type="ORF">Tcan_06357</name>
</gene>
<dbReference type="EMBL" id="JPKZ01000388">
    <property type="protein sequence ID" value="KHN87619.1"/>
    <property type="molecule type" value="Genomic_DNA"/>
</dbReference>
<comment type="caution">
    <text evidence="1">The sequence shown here is derived from an EMBL/GenBank/DDBJ whole genome shotgun (WGS) entry which is preliminary data.</text>
</comment>
<dbReference type="Proteomes" id="UP000031036">
    <property type="component" value="Unassembled WGS sequence"/>
</dbReference>
<evidence type="ECO:0000313" key="1">
    <source>
        <dbReference type="EMBL" id="KHN87619.1"/>
    </source>
</evidence>
<keyword evidence="2" id="KW-1185">Reference proteome</keyword>
<reference evidence="1 2" key="1">
    <citation type="submission" date="2014-11" db="EMBL/GenBank/DDBJ databases">
        <title>Genetic blueprint of the zoonotic pathogen Toxocara canis.</title>
        <authorList>
            <person name="Zhu X.-Q."/>
            <person name="Korhonen P.K."/>
            <person name="Cai H."/>
            <person name="Young N.D."/>
            <person name="Nejsum P."/>
            <person name="von Samson-Himmelstjerna G."/>
            <person name="Boag P.R."/>
            <person name="Tan P."/>
            <person name="Li Q."/>
            <person name="Min J."/>
            <person name="Yang Y."/>
            <person name="Wang X."/>
            <person name="Fang X."/>
            <person name="Hall R.S."/>
            <person name="Hofmann A."/>
            <person name="Sternberg P.W."/>
            <person name="Jex A.R."/>
            <person name="Gasser R.B."/>
        </authorList>
    </citation>
    <scope>NUCLEOTIDE SEQUENCE [LARGE SCALE GENOMIC DNA]</scope>
    <source>
        <strain evidence="1">PN_DK_2014</strain>
    </source>
</reference>
<organism evidence="1 2">
    <name type="scientific">Toxocara canis</name>
    <name type="common">Canine roundworm</name>
    <dbReference type="NCBI Taxonomy" id="6265"/>
    <lineage>
        <taxon>Eukaryota</taxon>
        <taxon>Metazoa</taxon>
        <taxon>Ecdysozoa</taxon>
        <taxon>Nematoda</taxon>
        <taxon>Chromadorea</taxon>
        <taxon>Rhabditida</taxon>
        <taxon>Spirurina</taxon>
        <taxon>Ascaridomorpha</taxon>
        <taxon>Ascaridoidea</taxon>
        <taxon>Toxocaridae</taxon>
        <taxon>Toxocara</taxon>
    </lineage>
</organism>
<proteinExistence type="predicted"/>
<evidence type="ECO:0000313" key="2">
    <source>
        <dbReference type="Proteomes" id="UP000031036"/>
    </source>
</evidence>
<accession>A0A0B2W1U2</accession>
<sequence length="273" mass="29940">MERNELAVRRVAMSLNNQYVQLLKSTLLVKHKHKRPLDWCTSERESLREAIIVRNPCITVHGEVRSDSSDAAASLSLCRFISCTAVLPRNPPIIASFIGLDFTQKQNLNVGARGSVRESAVGVVWRWGRNGNPTAIAFTAPTAFERRAGREIGGARPKICGLSGRNGNPTAIAFTAPTAFERRAGREIGGARPKICGLSGNDNAVRTAEVQMSNGRMVKRPINLLVPLEVNREDEQLKGNGKTETTDVSRTSAYKSTTKNLDTLSRKIFTIDI</sequence>
<protein>
    <submittedName>
        <fullName evidence="1">Uncharacterized protein</fullName>
    </submittedName>
</protein>
<dbReference type="OrthoDB" id="5873975at2759"/>
<name>A0A0B2W1U2_TOXCA</name>